<feature type="region of interest" description="Disordered" evidence="1">
    <location>
        <begin position="129"/>
        <end position="160"/>
    </location>
</feature>
<sequence length="194" mass="22236">MPQFNVDVKKWRTDDIYDDPDDIIKLINLEEYKNDILKILKNNKDVNHCSCREFIFECANIYRKMNKIYCTSPTEDTPKKPNTCSKLQDFYTFYTSNIYTDVELNEKLPSLDAAENEHIPICPSNIGKHEQEPKLVQGPEPRSEIGSEPRPKVNFDSVQQSGSTIPLNGTALVGTMIGIPPFLALIYKVNMIYI</sequence>
<evidence type="ECO:0000313" key="2">
    <source>
        <dbReference type="EMBL" id="KMZ99276.1"/>
    </source>
</evidence>
<dbReference type="AlphaFoldDB" id="A0A0J9TV79"/>
<proteinExistence type="predicted"/>
<evidence type="ECO:0000313" key="3">
    <source>
        <dbReference type="Proteomes" id="UP000053239"/>
    </source>
</evidence>
<feature type="compositionally biased region" description="Basic and acidic residues" evidence="1">
    <location>
        <begin position="141"/>
        <end position="153"/>
    </location>
</feature>
<accession>A0A0J9TV79</accession>
<gene>
    <name evidence="2" type="ORF">PVNG_02159</name>
</gene>
<reference evidence="2 3" key="1">
    <citation type="submission" date="2011-09" db="EMBL/GenBank/DDBJ databases">
        <title>The Genome Sequence of Plasmodium vivax North Korean.</title>
        <authorList>
            <consortium name="The Broad Institute Genome Sequencing Platform"/>
            <consortium name="The Broad Institute Genome Sequencing Center for Infectious Disease"/>
            <person name="Neafsey D."/>
            <person name="Carlton J."/>
            <person name="Barnwell J."/>
            <person name="Collins W."/>
            <person name="Escalante A."/>
            <person name="Mullikin J."/>
            <person name="Saul A."/>
            <person name="Guigo R."/>
            <person name="Camara F."/>
            <person name="Young S.K."/>
            <person name="Zeng Q."/>
            <person name="Gargeya S."/>
            <person name="Fitzgerald M."/>
            <person name="Haas B."/>
            <person name="Abouelleil A."/>
            <person name="Alvarado L."/>
            <person name="Arachchi H.M."/>
            <person name="Berlin A."/>
            <person name="Brown A."/>
            <person name="Chapman S.B."/>
            <person name="Chen Z."/>
            <person name="Dunbar C."/>
            <person name="Freedman E."/>
            <person name="Gearin G."/>
            <person name="Gellesch M."/>
            <person name="Goldberg J."/>
            <person name="Griggs A."/>
            <person name="Gujja S."/>
            <person name="Heiman D."/>
            <person name="Howarth C."/>
            <person name="Larson L."/>
            <person name="Lui A."/>
            <person name="MacDonald P.J.P."/>
            <person name="Montmayeur A."/>
            <person name="Murphy C."/>
            <person name="Neiman D."/>
            <person name="Pearson M."/>
            <person name="Priest M."/>
            <person name="Roberts A."/>
            <person name="Saif S."/>
            <person name="Shea T."/>
            <person name="Shenoy N."/>
            <person name="Sisk P."/>
            <person name="Stolte C."/>
            <person name="Sykes S."/>
            <person name="Wortman J."/>
            <person name="Nusbaum C."/>
            <person name="Birren B."/>
        </authorList>
    </citation>
    <scope>NUCLEOTIDE SEQUENCE [LARGE SCALE GENOMIC DNA]</scope>
    <source>
        <strain evidence="2 3">North Korean</strain>
    </source>
</reference>
<dbReference type="Proteomes" id="UP000053239">
    <property type="component" value="Unassembled WGS sequence"/>
</dbReference>
<organism evidence="2 3">
    <name type="scientific">Plasmodium vivax North Korean</name>
    <dbReference type="NCBI Taxonomy" id="1035514"/>
    <lineage>
        <taxon>Eukaryota</taxon>
        <taxon>Sar</taxon>
        <taxon>Alveolata</taxon>
        <taxon>Apicomplexa</taxon>
        <taxon>Aconoidasida</taxon>
        <taxon>Haemosporida</taxon>
        <taxon>Plasmodiidae</taxon>
        <taxon>Plasmodium</taxon>
        <taxon>Plasmodium (Plasmodium)</taxon>
    </lineage>
</organism>
<protein>
    <submittedName>
        <fullName evidence="2">Uncharacterized protein</fullName>
    </submittedName>
</protein>
<evidence type="ECO:0000256" key="1">
    <source>
        <dbReference type="SAM" id="MobiDB-lite"/>
    </source>
</evidence>
<name>A0A0J9TV79_PLAVI</name>
<dbReference type="EMBL" id="KQ235419">
    <property type="protein sequence ID" value="KMZ99276.1"/>
    <property type="molecule type" value="Genomic_DNA"/>
</dbReference>